<evidence type="ECO:0000256" key="2">
    <source>
        <dbReference type="ARBA" id="ARBA00038334"/>
    </source>
</evidence>
<dbReference type="OMA" id="HVTGDYR"/>
<proteinExistence type="inferred from homology"/>
<dbReference type="Pfam" id="PF00561">
    <property type="entry name" value="Abhydrolase_1"/>
    <property type="match status" value="1"/>
</dbReference>
<evidence type="ECO:0000259" key="3">
    <source>
        <dbReference type="Pfam" id="PF00561"/>
    </source>
</evidence>
<comment type="similarity">
    <text evidence="2">Belongs to the AB hydrolase superfamily. Epoxide hydrolase family.</text>
</comment>
<dbReference type="GO" id="GO:0004301">
    <property type="term" value="F:epoxide hydrolase activity"/>
    <property type="evidence" value="ECO:0007669"/>
    <property type="project" value="UniProtKB-ARBA"/>
</dbReference>
<dbReference type="AlphaFoldDB" id="A0A7I4Y060"/>
<dbReference type="InterPro" id="IPR000639">
    <property type="entry name" value="Epox_hydrolase-like"/>
</dbReference>
<keyword evidence="1" id="KW-0378">Hydrolase</keyword>
<evidence type="ECO:0000313" key="4">
    <source>
        <dbReference type="Proteomes" id="UP000025227"/>
    </source>
</evidence>
<evidence type="ECO:0000313" key="5">
    <source>
        <dbReference type="WBParaSite" id="HCON_00030340-00001"/>
    </source>
</evidence>
<dbReference type="SUPFAM" id="SSF53474">
    <property type="entry name" value="alpha/beta-Hydrolases"/>
    <property type="match status" value="1"/>
</dbReference>
<accession>A0A7I4Y060</accession>
<protein>
    <submittedName>
        <fullName evidence="5">Alpha beta hydrolase fold-1 domain containing protein</fullName>
    </submittedName>
</protein>
<keyword evidence="4" id="KW-1185">Reference proteome</keyword>
<dbReference type="InterPro" id="IPR029058">
    <property type="entry name" value="AB_hydrolase_fold"/>
</dbReference>
<dbReference type="PRINTS" id="PR00412">
    <property type="entry name" value="EPOXHYDRLASE"/>
</dbReference>
<sequence>MGFLYTLFRTVLFRLQQLVWTTATVISLIKDRILYGSECFKPKEHPKPKCLEGWDDQYIQLKSVRLHYVQTGAENKDLLLMLHGFPEFWYSWRYQLKYFADKFRCVAVDQRGYNLSDKPKNVEDYNTDLLVNDIKELVELLGYSKIYLMGHDWGAIIAWKFALYYPDMVEKLVILNVPHPSAIQDLMVTSSEQRLKSWYIFMFQTPTVPELTVQKRDFHMFDVMFRGRKAGIRNAENFTDEDLEAWKHVFSQKGALTGPINYYRNITQSRPLRGEERICKPPTLIIWGDEDQFLVKEGAVASLKYCQHGQVKFIEGASHWVMQDEPSQVNQLVDEFLTTPIHELVEPSTSKL</sequence>
<organism evidence="4 5">
    <name type="scientific">Haemonchus contortus</name>
    <name type="common">Barber pole worm</name>
    <dbReference type="NCBI Taxonomy" id="6289"/>
    <lineage>
        <taxon>Eukaryota</taxon>
        <taxon>Metazoa</taxon>
        <taxon>Ecdysozoa</taxon>
        <taxon>Nematoda</taxon>
        <taxon>Chromadorea</taxon>
        <taxon>Rhabditida</taxon>
        <taxon>Rhabditina</taxon>
        <taxon>Rhabditomorpha</taxon>
        <taxon>Strongyloidea</taxon>
        <taxon>Trichostrongylidae</taxon>
        <taxon>Haemonchus</taxon>
    </lineage>
</organism>
<reference evidence="5" key="1">
    <citation type="submission" date="2020-12" db="UniProtKB">
        <authorList>
            <consortium name="WormBaseParasite"/>
        </authorList>
    </citation>
    <scope>IDENTIFICATION</scope>
    <source>
        <strain evidence="5">MHco3</strain>
    </source>
</reference>
<dbReference type="WBParaSite" id="HCON_00030340-00001">
    <property type="protein sequence ID" value="HCON_00030340-00001"/>
    <property type="gene ID" value="HCON_00030340"/>
</dbReference>
<dbReference type="Gene3D" id="3.40.50.1820">
    <property type="entry name" value="alpha/beta hydrolase"/>
    <property type="match status" value="1"/>
</dbReference>
<evidence type="ECO:0000256" key="1">
    <source>
        <dbReference type="ARBA" id="ARBA00022801"/>
    </source>
</evidence>
<dbReference type="Proteomes" id="UP000025227">
    <property type="component" value="Unplaced"/>
</dbReference>
<feature type="domain" description="AB hydrolase-1" evidence="3">
    <location>
        <begin position="78"/>
        <end position="325"/>
    </location>
</feature>
<name>A0A7I4Y060_HAECO</name>
<dbReference type="PANTHER" id="PTHR43329">
    <property type="entry name" value="EPOXIDE HYDROLASE"/>
    <property type="match status" value="1"/>
</dbReference>
<dbReference type="OrthoDB" id="408373at2759"/>
<dbReference type="InterPro" id="IPR000073">
    <property type="entry name" value="AB_hydrolase_1"/>
</dbReference>
<dbReference type="PRINTS" id="PR00111">
    <property type="entry name" value="ABHYDROLASE"/>
</dbReference>